<evidence type="ECO:0000256" key="5">
    <source>
        <dbReference type="ARBA" id="ARBA00023136"/>
    </source>
</evidence>
<dbReference type="GO" id="GO:0005886">
    <property type="term" value="C:plasma membrane"/>
    <property type="evidence" value="ECO:0007669"/>
    <property type="project" value="TreeGrafter"/>
</dbReference>
<comment type="subcellular location">
    <subcellularLocation>
        <location evidence="1">Membrane</location>
        <topology evidence="1">Multi-pass membrane protein</topology>
    </subcellularLocation>
</comment>
<reference evidence="8 9" key="1">
    <citation type="journal article" date="2014" name="Genome Biol. Evol.">
        <title>The secreted proteins of Achlya hypogyna and Thraustotheca clavata identify the ancestral oomycete secretome and reveal gene acquisitions by horizontal gene transfer.</title>
        <authorList>
            <person name="Misner I."/>
            <person name="Blouin N."/>
            <person name="Leonard G."/>
            <person name="Richards T.A."/>
            <person name="Lane C.E."/>
        </authorList>
    </citation>
    <scope>NUCLEOTIDE SEQUENCE [LARGE SCALE GENOMIC DNA]</scope>
    <source>
        <strain evidence="8 9">ATCC 34112</strain>
    </source>
</reference>
<evidence type="ECO:0000313" key="8">
    <source>
        <dbReference type="EMBL" id="OQR92960.1"/>
    </source>
</evidence>
<dbReference type="AlphaFoldDB" id="A0A1V9Z551"/>
<evidence type="ECO:0000256" key="3">
    <source>
        <dbReference type="ARBA" id="ARBA00022692"/>
    </source>
</evidence>
<dbReference type="Proteomes" id="UP000243217">
    <property type="component" value="Unassembled WGS sequence"/>
</dbReference>
<sequence>MANAEAEHSKRPDDTPFKQQRLKAWQPILTPNWVIGTFFLVGLIFIPIGVFLFEEDKSIVEMSLQYDGVNMGSSTPSTGASMQNLSTSGCYLKNSGEGNAFNLTDHGCVVQFTLQKDMKAPIMVYYQLDNFYQNHRRYVSSRSDTQLRGEIGTSLTTCTGASSSVTYKYNSTADLPAGATQKQYKLNPCGLIANSLFNDLFWINSVQTPEGKYYNQTDLYNGVEVVNLMDQSGLAWKSDIENKFENPSTISDEDLMLWQNSKYRYVIPGYVGQERILNTTGWTKPTKLYGVTTERFIVWMRTAGLPNFRKLYGRIEKDLPKGTVLSFLISSNFPVTPFDGKKSIVISTLSWYGGRNPFLGVAYMVIGSICIVLSLVFFIKHKMSPRKLGDTNYLVWKAKN</sequence>
<evidence type="ECO:0000256" key="2">
    <source>
        <dbReference type="ARBA" id="ARBA00009457"/>
    </source>
</evidence>
<dbReference type="PANTHER" id="PTHR10926">
    <property type="entry name" value="CELL CYCLE CONTROL PROTEIN 50"/>
    <property type="match status" value="1"/>
</dbReference>
<keyword evidence="3 7" id="KW-0812">Transmembrane</keyword>
<dbReference type="PANTHER" id="PTHR10926:SF0">
    <property type="entry name" value="CDC50, ISOFORM A"/>
    <property type="match status" value="1"/>
</dbReference>
<dbReference type="EMBL" id="JNBS01002288">
    <property type="protein sequence ID" value="OQR92960.1"/>
    <property type="molecule type" value="Genomic_DNA"/>
</dbReference>
<dbReference type="Pfam" id="PF03381">
    <property type="entry name" value="CDC50"/>
    <property type="match status" value="1"/>
</dbReference>
<comment type="similarity">
    <text evidence="2 6">Belongs to the CDC50/LEM3 family.</text>
</comment>
<keyword evidence="9" id="KW-1185">Reference proteome</keyword>
<evidence type="ECO:0000313" key="9">
    <source>
        <dbReference type="Proteomes" id="UP000243217"/>
    </source>
</evidence>
<gene>
    <name evidence="8" type="ORF">THRCLA_08577</name>
</gene>
<comment type="caution">
    <text evidence="8">The sequence shown here is derived from an EMBL/GenBank/DDBJ whole genome shotgun (WGS) entry which is preliminary data.</text>
</comment>
<dbReference type="GO" id="GO:0005783">
    <property type="term" value="C:endoplasmic reticulum"/>
    <property type="evidence" value="ECO:0007669"/>
    <property type="project" value="TreeGrafter"/>
</dbReference>
<dbReference type="InterPro" id="IPR005045">
    <property type="entry name" value="CDC50/LEM3_fam"/>
</dbReference>
<proteinExistence type="inferred from homology"/>
<dbReference type="STRING" id="74557.A0A1V9Z551"/>
<keyword evidence="5 6" id="KW-0472">Membrane</keyword>
<evidence type="ECO:0000256" key="7">
    <source>
        <dbReference type="SAM" id="Phobius"/>
    </source>
</evidence>
<feature type="transmembrane region" description="Helical" evidence="7">
    <location>
        <begin position="358"/>
        <end position="379"/>
    </location>
</feature>
<organism evidence="8 9">
    <name type="scientific">Thraustotheca clavata</name>
    <dbReference type="NCBI Taxonomy" id="74557"/>
    <lineage>
        <taxon>Eukaryota</taxon>
        <taxon>Sar</taxon>
        <taxon>Stramenopiles</taxon>
        <taxon>Oomycota</taxon>
        <taxon>Saprolegniomycetes</taxon>
        <taxon>Saprolegniales</taxon>
        <taxon>Achlyaceae</taxon>
        <taxon>Thraustotheca</taxon>
    </lineage>
</organism>
<protein>
    <recommendedName>
        <fullName evidence="10">ALA-interacting subunit</fullName>
    </recommendedName>
</protein>
<dbReference type="GO" id="GO:0005794">
    <property type="term" value="C:Golgi apparatus"/>
    <property type="evidence" value="ECO:0007669"/>
    <property type="project" value="TreeGrafter"/>
</dbReference>
<evidence type="ECO:0000256" key="4">
    <source>
        <dbReference type="ARBA" id="ARBA00022989"/>
    </source>
</evidence>
<evidence type="ECO:0000256" key="6">
    <source>
        <dbReference type="PIRNR" id="PIRNR015840"/>
    </source>
</evidence>
<accession>A0A1V9Z551</accession>
<dbReference type="OrthoDB" id="340608at2759"/>
<evidence type="ECO:0000256" key="1">
    <source>
        <dbReference type="ARBA" id="ARBA00004141"/>
    </source>
</evidence>
<dbReference type="PIRSF" id="PIRSF015840">
    <property type="entry name" value="DUF284_TM_euk"/>
    <property type="match status" value="1"/>
</dbReference>
<feature type="transmembrane region" description="Helical" evidence="7">
    <location>
        <begin position="33"/>
        <end position="53"/>
    </location>
</feature>
<name>A0A1V9Z551_9STRA</name>
<evidence type="ECO:0008006" key="10">
    <source>
        <dbReference type="Google" id="ProtNLM"/>
    </source>
</evidence>
<keyword evidence="4 7" id="KW-1133">Transmembrane helix</keyword>